<reference evidence="1" key="1">
    <citation type="submission" date="2020-07" db="EMBL/GenBank/DDBJ databases">
        <title>The High-quality genome of the commercially important snow crab, Chionoecetes opilio.</title>
        <authorList>
            <person name="Jeong J.-H."/>
            <person name="Ryu S."/>
        </authorList>
    </citation>
    <scope>NUCLEOTIDE SEQUENCE</scope>
    <source>
        <strain evidence="1">MADBK_172401_WGS</strain>
        <tissue evidence="1">Digestive gland</tissue>
    </source>
</reference>
<name>A0A8J4XW77_CHIOP</name>
<organism evidence="1 2">
    <name type="scientific">Chionoecetes opilio</name>
    <name type="common">Atlantic snow crab</name>
    <name type="synonym">Cancer opilio</name>
    <dbReference type="NCBI Taxonomy" id="41210"/>
    <lineage>
        <taxon>Eukaryota</taxon>
        <taxon>Metazoa</taxon>
        <taxon>Ecdysozoa</taxon>
        <taxon>Arthropoda</taxon>
        <taxon>Crustacea</taxon>
        <taxon>Multicrustacea</taxon>
        <taxon>Malacostraca</taxon>
        <taxon>Eumalacostraca</taxon>
        <taxon>Eucarida</taxon>
        <taxon>Decapoda</taxon>
        <taxon>Pleocyemata</taxon>
        <taxon>Brachyura</taxon>
        <taxon>Eubrachyura</taxon>
        <taxon>Majoidea</taxon>
        <taxon>Majidae</taxon>
        <taxon>Chionoecetes</taxon>
    </lineage>
</organism>
<proteinExistence type="predicted"/>
<dbReference type="AlphaFoldDB" id="A0A8J4XW77"/>
<evidence type="ECO:0000313" key="1">
    <source>
        <dbReference type="EMBL" id="KAG0713051.1"/>
    </source>
</evidence>
<protein>
    <submittedName>
        <fullName evidence="1">Uncharacterized protein</fullName>
    </submittedName>
</protein>
<dbReference type="Proteomes" id="UP000770661">
    <property type="component" value="Unassembled WGS sequence"/>
</dbReference>
<keyword evidence="2" id="KW-1185">Reference proteome</keyword>
<accession>A0A8J4XW77</accession>
<comment type="caution">
    <text evidence="1">The sequence shown here is derived from an EMBL/GenBank/DDBJ whole genome shotgun (WGS) entry which is preliminary data.</text>
</comment>
<gene>
    <name evidence="1" type="ORF">GWK47_017076</name>
</gene>
<sequence>MAYHNITPDQVHVYLAYHQQLCSSLEKVMCELDQIMKREKRRTQWVKHYLLRRETFDNYHTLMQELAVEDRELYTNFLRFDEMFNEICSRPPSANVAQPGCGGMRRDAALPNCPAPFQRFTDGVLIPPGPAESHLLQPRRTTSAIQPCPATSRPMTVAPTCPDFVNKLDKICRFVAASRPLAEPRMGAQTGAV</sequence>
<dbReference type="EMBL" id="JACEEZ010021806">
    <property type="protein sequence ID" value="KAG0713051.1"/>
    <property type="molecule type" value="Genomic_DNA"/>
</dbReference>
<evidence type="ECO:0000313" key="2">
    <source>
        <dbReference type="Proteomes" id="UP000770661"/>
    </source>
</evidence>